<reference evidence="2" key="1">
    <citation type="submission" date="2020-09" db="EMBL/GenBank/DDBJ databases">
        <title>Genome-Enabled Discovery of Anthraquinone Biosynthesis in Senna tora.</title>
        <authorList>
            <person name="Kang S.-H."/>
            <person name="Pandey R.P."/>
            <person name="Lee C.-M."/>
            <person name="Sim J.-S."/>
            <person name="Jeong J.-T."/>
            <person name="Choi B.-S."/>
            <person name="Jung M."/>
            <person name="Ginzburg D."/>
            <person name="Zhao K."/>
            <person name="Won S.Y."/>
            <person name="Oh T.-J."/>
            <person name="Yu Y."/>
            <person name="Kim N.-H."/>
            <person name="Lee O.R."/>
            <person name="Lee T.-H."/>
            <person name="Bashyal P."/>
            <person name="Kim T.-S."/>
            <person name="Lee W.-H."/>
            <person name="Kawkins C."/>
            <person name="Kim C.-K."/>
            <person name="Kim J.S."/>
            <person name="Ahn B.O."/>
            <person name="Rhee S.Y."/>
            <person name="Sohng J.K."/>
        </authorList>
    </citation>
    <scope>NUCLEOTIDE SEQUENCE</scope>
    <source>
        <tissue evidence="2">Leaf</tissue>
    </source>
</reference>
<feature type="compositionally biased region" description="Polar residues" evidence="1">
    <location>
        <begin position="142"/>
        <end position="159"/>
    </location>
</feature>
<accession>A0A835CGP2</accession>
<dbReference type="Proteomes" id="UP000634136">
    <property type="component" value="Unassembled WGS sequence"/>
</dbReference>
<gene>
    <name evidence="2" type="ORF">G2W53_008152</name>
</gene>
<sequence>MKDTTEVAKKVVYSLRNTKKRAQPSVLSILSSLRSLCFSNRQVNRVRDSEVDRRELIRDDDEEEEFVKLLIQSRASGSGSERIRELSTFAIASLGQSSARIYVMEKRVKEKNLKRELMEADGRGDRNDVVGSSSVGIRGNKVHTSGGEQVRSNKVVNSD</sequence>
<proteinExistence type="predicted"/>
<evidence type="ECO:0000313" key="2">
    <source>
        <dbReference type="EMBL" id="KAF7839670.1"/>
    </source>
</evidence>
<organism evidence="2 3">
    <name type="scientific">Senna tora</name>
    <dbReference type="NCBI Taxonomy" id="362788"/>
    <lineage>
        <taxon>Eukaryota</taxon>
        <taxon>Viridiplantae</taxon>
        <taxon>Streptophyta</taxon>
        <taxon>Embryophyta</taxon>
        <taxon>Tracheophyta</taxon>
        <taxon>Spermatophyta</taxon>
        <taxon>Magnoliopsida</taxon>
        <taxon>eudicotyledons</taxon>
        <taxon>Gunneridae</taxon>
        <taxon>Pentapetalae</taxon>
        <taxon>rosids</taxon>
        <taxon>fabids</taxon>
        <taxon>Fabales</taxon>
        <taxon>Fabaceae</taxon>
        <taxon>Caesalpinioideae</taxon>
        <taxon>Cassia clade</taxon>
        <taxon>Senna</taxon>
    </lineage>
</organism>
<evidence type="ECO:0000313" key="3">
    <source>
        <dbReference type="Proteomes" id="UP000634136"/>
    </source>
</evidence>
<name>A0A835CGP2_9FABA</name>
<protein>
    <submittedName>
        <fullName evidence="2">Uncharacterized protein</fullName>
    </submittedName>
</protein>
<comment type="caution">
    <text evidence="2">The sequence shown here is derived from an EMBL/GenBank/DDBJ whole genome shotgun (WGS) entry which is preliminary data.</text>
</comment>
<dbReference type="AlphaFoldDB" id="A0A835CGP2"/>
<feature type="region of interest" description="Disordered" evidence="1">
    <location>
        <begin position="120"/>
        <end position="159"/>
    </location>
</feature>
<keyword evidence="3" id="KW-1185">Reference proteome</keyword>
<evidence type="ECO:0000256" key="1">
    <source>
        <dbReference type="SAM" id="MobiDB-lite"/>
    </source>
</evidence>
<dbReference type="EMBL" id="JAAIUW010000003">
    <property type="protein sequence ID" value="KAF7839670.1"/>
    <property type="molecule type" value="Genomic_DNA"/>
</dbReference>